<evidence type="ECO:0008006" key="4">
    <source>
        <dbReference type="Google" id="ProtNLM"/>
    </source>
</evidence>
<feature type="chain" id="PRO_5039639552" description="Lipoprotein" evidence="1">
    <location>
        <begin position="24"/>
        <end position="182"/>
    </location>
</feature>
<feature type="signal peptide" evidence="1">
    <location>
        <begin position="1"/>
        <end position="23"/>
    </location>
</feature>
<dbReference type="AlphaFoldDB" id="A0A1F2WQZ5"/>
<dbReference type="STRING" id="1797197.A2Y75_10725"/>
<organism evidence="2 3">
    <name type="scientific">Candidatus Solincola sediminis</name>
    <dbReference type="NCBI Taxonomy" id="1797199"/>
    <lineage>
        <taxon>Bacteria</taxon>
        <taxon>Bacillati</taxon>
        <taxon>Actinomycetota</taxon>
        <taxon>Candidatus Geothermincolia</taxon>
        <taxon>Candidatus Geothermincolales</taxon>
        <taxon>Candidatus Geothermincolaceae</taxon>
        <taxon>Candidatus Solincola</taxon>
    </lineage>
</organism>
<comment type="caution">
    <text evidence="2">The sequence shown here is derived from an EMBL/GenBank/DDBJ whole genome shotgun (WGS) entry which is preliminary data.</text>
</comment>
<gene>
    <name evidence="2" type="ORF">A2Y75_10725</name>
</gene>
<sequence>MKRLIAILIAAAFILTLMPAGCGGDKGKAREYMNKGDAIISDLNTRYVEIGSRVDTLVSEYSQGINTETIGVKDELDEIKGLIGQAQVGAAEARVDYTGILELQGVQDYAQYAEFRLEMLNKLSQVDGVFSQNLALINSANTTGQPADVAQLASLGAQLETLGTEISALDQQAGDFKVRKKL</sequence>
<evidence type="ECO:0000313" key="2">
    <source>
        <dbReference type="EMBL" id="OFW59312.1"/>
    </source>
</evidence>
<evidence type="ECO:0000313" key="3">
    <source>
        <dbReference type="Proteomes" id="UP000177876"/>
    </source>
</evidence>
<protein>
    <recommendedName>
        <fullName evidence="4">Lipoprotein</fullName>
    </recommendedName>
</protein>
<name>A0A1F2WQZ5_9ACTN</name>
<accession>A0A1F2WQZ5</accession>
<keyword evidence="1" id="KW-0732">Signal</keyword>
<reference evidence="2 3" key="1">
    <citation type="journal article" date="2016" name="Nat. Commun.">
        <title>Thousands of microbial genomes shed light on interconnected biogeochemical processes in an aquifer system.</title>
        <authorList>
            <person name="Anantharaman K."/>
            <person name="Brown C.T."/>
            <person name="Hug L.A."/>
            <person name="Sharon I."/>
            <person name="Castelle C.J."/>
            <person name="Probst A.J."/>
            <person name="Thomas B.C."/>
            <person name="Singh A."/>
            <person name="Wilkins M.J."/>
            <person name="Karaoz U."/>
            <person name="Brodie E.L."/>
            <person name="Williams K.H."/>
            <person name="Hubbard S.S."/>
            <person name="Banfield J.F."/>
        </authorList>
    </citation>
    <scope>NUCLEOTIDE SEQUENCE [LARGE SCALE GENOMIC DNA]</scope>
</reference>
<dbReference type="Proteomes" id="UP000177876">
    <property type="component" value="Unassembled WGS sequence"/>
</dbReference>
<evidence type="ECO:0000256" key="1">
    <source>
        <dbReference type="SAM" id="SignalP"/>
    </source>
</evidence>
<proteinExistence type="predicted"/>
<dbReference type="EMBL" id="MELK01000016">
    <property type="protein sequence ID" value="OFW59312.1"/>
    <property type="molecule type" value="Genomic_DNA"/>
</dbReference>